<evidence type="ECO:0000313" key="2">
    <source>
        <dbReference type="EMBL" id="KAJ1910225.1"/>
    </source>
</evidence>
<evidence type="ECO:0000256" key="1">
    <source>
        <dbReference type="SAM" id="SignalP"/>
    </source>
</evidence>
<comment type="caution">
    <text evidence="2">The sequence shown here is derived from an EMBL/GenBank/DDBJ whole genome shotgun (WGS) entry which is preliminary data.</text>
</comment>
<evidence type="ECO:0000313" key="3">
    <source>
        <dbReference type="Proteomes" id="UP001150569"/>
    </source>
</evidence>
<sequence length="94" mass="10154">MKAAHFLPLLIASIATRYALARPSAAATTVVGHSDDTSLVRRYLTSDTGPFSALRRRRVLASPPQQLERRTPAFGFLSNIVKGVVGAFKGNKSE</sequence>
<accession>A0A9W7ZPY7</accession>
<reference evidence="2" key="1">
    <citation type="submission" date="2022-07" db="EMBL/GenBank/DDBJ databases">
        <title>Phylogenomic reconstructions and comparative analyses of Kickxellomycotina fungi.</title>
        <authorList>
            <person name="Reynolds N.K."/>
            <person name="Stajich J.E."/>
            <person name="Barry K."/>
            <person name="Grigoriev I.V."/>
            <person name="Crous P."/>
            <person name="Smith M.E."/>
        </authorList>
    </citation>
    <scope>NUCLEOTIDE SEQUENCE</scope>
    <source>
        <strain evidence="2">RSA 861</strain>
    </source>
</reference>
<protein>
    <submittedName>
        <fullName evidence="2">Uncharacterized protein</fullName>
    </submittedName>
</protein>
<feature type="chain" id="PRO_5040869055" evidence="1">
    <location>
        <begin position="22"/>
        <end position="94"/>
    </location>
</feature>
<dbReference type="Proteomes" id="UP001150569">
    <property type="component" value="Unassembled WGS sequence"/>
</dbReference>
<keyword evidence="1" id="KW-0732">Signal</keyword>
<keyword evidence="3" id="KW-1185">Reference proteome</keyword>
<gene>
    <name evidence="2" type="ORF">IWQ60_010766</name>
</gene>
<proteinExistence type="predicted"/>
<name>A0A9W7ZPY7_9FUNG</name>
<feature type="signal peptide" evidence="1">
    <location>
        <begin position="1"/>
        <end position="21"/>
    </location>
</feature>
<organism evidence="2 3">
    <name type="scientific">Tieghemiomyces parasiticus</name>
    <dbReference type="NCBI Taxonomy" id="78921"/>
    <lineage>
        <taxon>Eukaryota</taxon>
        <taxon>Fungi</taxon>
        <taxon>Fungi incertae sedis</taxon>
        <taxon>Zoopagomycota</taxon>
        <taxon>Kickxellomycotina</taxon>
        <taxon>Dimargaritomycetes</taxon>
        <taxon>Dimargaritales</taxon>
        <taxon>Dimargaritaceae</taxon>
        <taxon>Tieghemiomyces</taxon>
    </lineage>
</organism>
<dbReference type="EMBL" id="JANBPT010001079">
    <property type="protein sequence ID" value="KAJ1910225.1"/>
    <property type="molecule type" value="Genomic_DNA"/>
</dbReference>
<dbReference type="AlphaFoldDB" id="A0A9W7ZPY7"/>